<dbReference type="EMBL" id="JAVFWL010000004">
    <property type="protein sequence ID" value="KAK6750091.1"/>
    <property type="molecule type" value="Genomic_DNA"/>
</dbReference>
<reference evidence="1 2" key="1">
    <citation type="submission" date="2023-08" db="EMBL/GenBank/DDBJ databases">
        <title>A Necator americanus chromosomal reference genome.</title>
        <authorList>
            <person name="Ilik V."/>
            <person name="Petrzelkova K.J."/>
            <person name="Pardy F."/>
            <person name="Fuh T."/>
            <person name="Niatou-Singa F.S."/>
            <person name="Gouil Q."/>
            <person name="Baker L."/>
            <person name="Ritchie M.E."/>
            <person name="Jex A.R."/>
            <person name="Gazzola D."/>
            <person name="Li H."/>
            <person name="Toshio Fujiwara R."/>
            <person name="Zhan B."/>
            <person name="Aroian R.V."/>
            <person name="Pafco B."/>
            <person name="Schwarz E.M."/>
        </authorList>
    </citation>
    <scope>NUCLEOTIDE SEQUENCE [LARGE SCALE GENOMIC DNA]</scope>
    <source>
        <strain evidence="1 2">Aroian</strain>
        <tissue evidence="1">Whole animal</tissue>
    </source>
</reference>
<sequence>MPLSHSHRFEEGFDTAETEAVMEALGDESVPTPYIKILHTWAFRKQEEKNIAERSIERMMLGMSRFTKAKERIRSSLLRQLSKIRDAAAYAKEGKIRWAGHVMSFNETRAVSDWIPRDTAGRPPTRWSDLFRKSFKEKYDALRVSREESHWVTLVRDWNTCKYYWYALEQIDKQREHM</sequence>
<dbReference type="Proteomes" id="UP001303046">
    <property type="component" value="Unassembled WGS sequence"/>
</dbReference>
<gene>
    <name evidence="1" type="primary">Necator_chrIV.g15510</name>
    <name evidence="1" type="ORF">RB195_002215</name>
</gene>
<accession>A0ABR1DJH2</accession>
<evidence type="ECO:0000313" key="2">
    <source>
        <dbReference type="Proteomes" id="UP001303046"/>
    </source>
</evidence>
<keyword evidence="2" id="KW-1185">Reference proteome</keyword>
<evidence type="ECO:0000313" key="1">
    <source>
        <dbReference type="EMBL" id="KAK6750091.1"/>
    </source>
</evidence>
<protein>
    <submittedName>
        <fullName evidence="1">Uncharacterized protein</fullName>
    </submittedName>
</protein>
<proteinExistence type="predicted"/>
<comment type="caution">
    <text evidence="1">The sequence shown here is derived from an EMBL/GenBank/DDBJ whole genome shotgun (WGS) entry which is preliminary data.</text>
</comment>
<name>A0ABR1DJH2_NECAM</name>
<organism evidence="1 2">
    <name type="scientific">Necator americanus</name>
    <name type="common">Human hookworm</name>
    <dbReference type="NCBI Taxonomy" id="51031"/>
    <lineage>
        <taxon>Eukaryota</taxon>
        <taxon>Metazoa</taxon>
        <taxon>Ecdysozoa</taxon>
        <taxon>Nematoda</taxon>
        <taxon>Chromadorea</taxon>
        <taxon>Rhabditida</taxon>
        <taxon>Rhabditina</taxon>
        <taxon>Rhabditomorpha</taxon>
        <taxon>Strongyloidea</taxon>
        <taxon>Ancylostomatidae</taxon>
        <taxon>Bunostominae</taxon>
        <taxon>Necator</taxon>
    </lineage>
</organism>